<evidence type="ECO:0000313" key="3">
    <source>
        <dbReference type="Proteomes" id="UP001596058"/>
    </source>
</evidence>
<accession>A0ABW1CA25</accession>
<dbReference type="EMBL" id="JBHSPA010000004">
    <property type="protein sequence ID" value="MFC5822560.1"/>
    <property type="molecule type" value="Genomic_DNA"/>
</dbReference>
<proteinExistence type="predicted"/>
<reference evidence="3" key="1">
    <citation type="journal article" date="2019" name="Int. J. Syst. Evol. Microbiol.">
        <title>The Global Catalogue of Microorganisms (GCM) 10K type strain sequencing project: providing services to taxonomists for standard genome sequencing and annotation.</title>
        <authorList>
            <consortium name="The Broad Institute Genomics Platform"/>
            <consortium name="The Broad Institute Genome Sequencing Center for Infectious Disease"/>
            <person name="Wu L."/>
            <person name="Ma J."/>
        </authorList>
    </citation>
    <scope>NUCLEOTIDE SEQUENCE [LARGE SCALE GENOMIC DNA]</scope>
    <source>
        <strain evidence="3">CCUG 53903</strain>
    </source>
</reference>
<name>A0ABW1CA25_9ACTN</name>
<comment type="caution">
    <text evidence="2">The sequence shown here is derived from an EMBL/GenBank/DDBJ whole genome shotgun (WGS) entry which is preliminary data.</text>
</comment>
<organism evidence="2 3">
    <name type="scientific">Nonomuraea insulae</name>
    <dbReference type="NCBI Taxonomy" id="1616787"/>
    <lineage>
        <taxon>Bacteria</taxon>
        <taxon>Bacillati</taxon>
        <taxon>Actinomycetota</taxon>
        <taxon>Actinomycetes</taxon>
        <taxon>Streptosporangiales</taxon>
        <taxon>Streptosporangiaceae</taxon>
        <taxon>Nonomuraea</taxon>
    </lineage>
</organism>
<keyword evidence="3" id="KW-1185">Reference proteome</keyword>
<protein>
    <submittedName>
        <fullName evidence="2">Uncharacterized protein</fullName>
    </submittedName>
</protein>
<evidence type="ECO:0000313" key="2">
    <source>
        <dbReference type="EMBL" id="MFC5822560.1"/>
    </source>
</evidence>
<gene>
    <name evidence="2" type="ORF">ACFPZ3_01710</name>
</gene>
<keyword evidence="1" id="KW-1133">Transmembrane helix</keyword>
<keyword evidence="1" id="KW-0812">Transmembrane</keyword>
<evidence type="ECO:0000256" key="1">
    <source>
        <dbReference type="SAM" id="Phobius"/>
    </source>
</evidence>
<feature type="transmembrane region" description="Helical" evidence="1">
    <location>
        <begin position="39"/>
        <end position="63"/>
    </location>
</feature>
<dbReference type="Proteomes" id="UP001596058">
    <property type="component" value="Unassembled WGS sequence"/>
</dbReference>
<dbReference type="RefSeq" id="WP_379512112.1">
    <property type="nucleotide sequence ID" value="NZ_JBHSPA010000004.1"/>
</dbReference>
<keyword evidence="1" id="KW-0472">Membrane</keyword>
<feature type="transmembrane region" description="Helical" evidence="1">
    <location>
        <begin position="75"/>
        <end position="96"/>
    </location>
</feature>
<sequence length="190" mass="20707">MDNVPDAWRPDRLAALVLTTVAALLTVYATSVPGWYLPWVAWLVFAWTFLGLIWLGTLARILFRASPLAKLRLEWPVWLLPPLIVLLAGGLVYMGAPLEARLALSRPAFDAFARTVSQGAPLPGDDEWIGLFPIEGATRFPGGALFTVDGAGFIGSTGFAWSPGGEPPQVGGEESYDHLRGPWYTWSKDI</sequence>